<feature type="region of interest" description="Disordered" evidence="1">
    <location>
        <begin position="1381"/>
        <end position="1448"/>
    </location>
</feature>
<feature type="region of interest" description="Disordered" evidence="1">
    <location>
        <begin position="550"/>
        <end position="627"/>
    </location>
</feature>
<dbReference type="OrthoDB" id="9948858at2759"/>
<feature type="compositionally biased region" description="Low complexity" evidence="1">
    <location>
        <begin position="373"/>
        <end position="391"/>
    </location>
</feature>
<feature type="region of interest" description="Disordered" evidence="1">
    <location>
        <begin position="815"/>
        <end position="846"/>
    </location>
</feature>
<feature type="region of interest" description="Disordered" evidence="1">
    <location>
        <begin position="131"/>
        <end position="208"/>
    </location>
</feature>
<feature type="compositionally biased region" description="Basic and acidic residues" evidence="1">
    <location>
        <begin position="1190"/>
        <end position="1199"/>
    </location>
</feature>
<feature type="region of interest" description="Disordered" evidence="1">
    <location>
        <begin position="1229"/>
        <end position="1349"/>
    </location>
</feature>
<feature type="region of interest" description="Disordered" evidence="1">
    <location>
        <begin position="373"/>
        <end position="445"/>
    </location>
</feature>
<organism evidence="2 3">
    <name type="scientific">Paramormyrops kingsleyae</name>
    <dbReference type="NCBI Taxonomy" id="1676925"/>
    <lineage>
        <taxon>Eukaryota</taxon>
        <taxon>Metazoa</taxon>
        <taxon>Chordata</taxon>
        <taxon>Craniata</taxon>
        <taxon>Vertebrata</taxon>
        <taxon>Euteleostomi</taxon>
        <taxon>Actinopterygii</taxon>
        <taxon>Neopterygii</taxon>
        <taxon>Teleostei</taxon>
        <taxon>Osteoglossocephala</taxon>
        <taxon>Osteoglossomorpha</taxon>
        <taxon>Osteoglossiformes</taxon>
        <taxon>Mormyridae</taxon>
        <taxon>Paramormyrops</taxon>
    </lineage>
</organism>
<dbReference type="KEGG" id="pki:111854218"/>
<feature type="compositionally biased region" description="Basic and acidic residues" evidence="1">
    <location>
        <begin position="49"/>
        <end position="63"/>
    </location>
</feature>
<feature type="region of interest" description="Disordered" evidence="1">
    <location>
        <begin position="941"/>
        <end position="1023"/>
    </location>
</feature>
<feature type="compositionally biased region" description="Polar residues" evidence="1">
    <location>
        <begin position="1338"/>
        <end position="1348"/>
    </location>
</feature>
<dbReference type="PANTHER" id="PTHR23039:SF6">
    <property type="entry name" value="SIMILAR TO MKIAA1522 PROTEIN"/>
    <property type="match status" value="1"/>
</dbReference>
<feature type="compositionally biased region" description="Basic and acidic residues" evidence="1">
    <location>
        <begin position="819"/>
        <end position="845"/>
    </location>
</feature>
<evidence type="ECO:0000313" key="2">
    <source>
        <dbReference type="Ensembl" id="ENSPKIP00000009563.1"/>
    </source>
</evidence>
<feature type="compositionally biased region" description="Pro residues" evidence="1">
    <location>
        <begin position="1138"/>
        <end position="1152"/>
    </location>
</feature>
<protein>
    <submittedName>
        <fullName evidence="2">NHS like 3</fullName>
    </submittedName>
</protein>
<feature type="region of interest" description="Disordered" evidence="1">
    <location>
        <begin position="669"/>
        <end position="691"/>
    </location>
</feature>
<feature type="compositionally biased region" description="Polar residues" evidence="1">
    <location>
        <begin position="1115"/>
        <end position="1131"/>
    </location>
</feature>
<name>A0A3B3QTW2_9TELE</name>
<feature type="region of interest" description="Disordered" evidence="1">
    <location>
        <begin position="22"/>
        <end position="89"/>
    </location>
</feature>
<dbReference type="GeneTree" id="ENSGT00950000182963"/>
<dbReference type="PANTHER" id="PTHR23039">
    <property type="entry name" value="NANCE-HORAN SYNDROME PROTEIN"/>
    <property type="match status" value="1"/>
</dbReference>
<feature type="compositionally biased region" description="Low complexity" evidence="1">
    <location>
        <begin position="614"/>
        <end position="627"/>
    </location>
</feature>
<feature type="compositionally biased region" description="Polar residues" evidence="1">
    <location>
        <begin position="1229"/>
        <end position="1265"/>
    </location>
</feature>
<reference evidence="2" key="1">
    <citation type="submission" date="2025-08" db="UniProtKB">
        <authorList>
            <consortium name="Ensembl"/>
        </authorList>
    </citation>
    <scope>IDENTIFICATION</scope>
</reference>
<keyword evidence="3" id="KW-1185">Reference proteome</keyword>
<feature type="region of interest" description="Disordered" evidence="1">
    <location>
        <begin position="1043"/>
        <end position="1064"/>
    </location>
</feature>
<accession>A0A3B3QTW2</accession>
<dbReference type="CTD" id="57648"/>
<dbReference type="Pfam" id="PF15273">
    <property type="entry name" value="NHS"/>
    <property type="match status" value="1"/>
</dbReference>
<feature type="region of interest" description="Disordered" evidence="1">
    <location>
        <begin position="1115"/>
        <end position="1154"/>
    </location>
</feature>
<feature type="compositionally biased region" description="Polar residues" evidence="1">
    <location>
        <begin position="550"/>
        <end position="562"/>
    </location>
</feature>
<proteinExistence type="predicted"/>
<feature type="compositionally biased region" description="Polar residues" evidence="1">
    <location>
        <begin position="182"/>
        <end position="194"/>
    </location>
</feature>
<reference evidence="2" key="2">
    <citation type="submission" date="2025-09" db="UniProtKB">
        <authorList>
            <consortium name="Ensembl"/>
        </authorList>
    </citation>
    <scope>IDENTIFICATION</scope>
</reference>
<evidence type="ECO:0000313" key="3">
    <source>
        <dbReference type="Proteomes" id="UP000261540"/>
    </source>
</evidence>
<feature type="compositionally biased region" description="Polar residues" evidence="1">
    <location>
        <begin position="399"/>
        <end position="432"/>
    </location>
</feature>
<feature type="compositionally biased region" description="Polar residues" evidence="1">
    <location>
        <begin position="1419"/>
        <end position="1430"/>
    </location>
</feature>
<dbReference type="Ensembl" id="ENSPKIT00000033675.1">
    <property type="protein sequence ID" value="ENSPKIP00000009563.1"/>
    <property type="gene ID" value="ENSPKIG00000024629.1"/>
</dbReference>
<feature type="region of interest" description="Disordered" evidence="1">
    <location>
        <begin position="1184"/>
        <end position="1216"/>
    </location>
</feature>
<feature type="compositionally biased region" description="Polar residues" evidence="1">
    <location>
        <begin position="579"/>
        <end position="600"/>
    </location>
</feature>
<dbReference type="InterPro" id="IPR024845">
    <property type="entry name" value="NHS-like"/>
</dbReference>
<sequence>MSRRNSVGDLVPRDITEVLAREAKTNKAKRKNGGSLSRALGWFRGDRKKNRDGGGRPEPRSRAADSQMAEQSHTEPVCTKAASKPEDDRRLTVHYQVSPHYQENVFIEGSRPHYLQDLHIEAQEGLKKLQQDEKRSDLDFQDGQSVSSSAVLPPGGDSEPRDRKESLESGSTAGDSVLMASRRSSLSRQGSTFKPLNPTKVERPKKRGRRTTIMGIPQHVQKELGLERSTLFRQNMDRQLTNGREAPPDVVVIPTVDGDAPAVNHEGARVHLLDLEVLQSSKEERLLKQHIQEVYRDDLALGRQFGHRLSPSLRPKSLAVPGLTTTGFLQEPQGPVMSISPQATYLSKIIPNAILPVAVDVIEISRCRSRSSVRTVSKSSVASGSPASSRSQVRHGPSSADSNWSHSQSSETIVSNSSTISSKGSASHTMVPNGTVKENEQSRQLAPDQLSIGSATSWVSSASAGTKTQVELNSHAMQERDEGESQRSDHSCVRSMSVMKTRMPPAPPTRTYSLHSKNIKPEVTYSEVSVGKISRVNGVKHDNILEEALSQNLTGSAGSPTNSADSSLDDSRSSVSSSILTPDQTVTLDSVLSSGESSPQKLAFQDNKFDRTLSPSSGYSSQSGTPTLSAKEICLPSLGKMKAKPAKPERIGSRASPVASISSSLTSLSSAMSEPVHQEAPTNGLPPHIPRVSHPVSVDSAKVSPTLGARSVKEVFDIPPPPKVKAPCPPPPETWMHNRRTFDLLCGSSGASNRFSMLQKQQATVLLCDQSQGTAEGQQQDEDLTSKKEEVVMESQREQASVQNSEFSVKSFGDPSAVKIEEGPVKQTAEHVQKQEMTEPAKDQSLDGEVLQLHQTNQKKEQEDMVIVKKMPPPVMKRSSLIAYKKENLKAEENLLAQMKMVPPEVKIHSSPEEIFTTQKEDAKVKDPVVGLKSTMQILLVEGPKQVGISPPPSPPPSHQPPPPPSKKSPPIAVPSVFQEDHQETPTIESSWPPPPPPPMEENPTPVFEGQDELDFPPPPPPVFQETLLDVVDNFPVAEIQRMSGATEERTVEEEPPEELAPSTHMGTAYEECRTQVVTHTGGDVTQESTGLSSTFVNPITTEVQIHCSTTPLEMRPTSTVSQYSESQVPRLSSPLPEGIPPPPQEAPPLPPATVIQTDPPAFSHVPHASILLGEKQATMSFKRTSITNRDGKGKDQQSRSKTTPVPKEDANIPLVTPSLLQMVRLRSVNVSDDQTTTPTESINPTESNSSNEDQSQTQTCSHSVPQKPIRKSLSMKSPPPVGTSSSMRLQEAIRMKTAAMRPKEGLLARPSLQSSGSVESGAVSPRSPDGGDIHKSPASTASFIFSRSTKKVVIETPTSPELQSSLKQNLAAELMQITDSSSVAANSCAQTQTKKPSKIPPPVARKPEYVPNQREKSMSQSANVENANGHTGGVRPAGQQAQQTDGN</sequence>
<feature type="compositionally biased region" description="Pro residues" evidence="1">
    <location>
        <begin position="992"/>
        <end position="1001"/>
    </location>
</feature>
<feature type="compositionally biased region" description="Pro residues" evidence="1">
    <location>
        <begin position="950"/>
        <end position="968"/>
    </location>
</feature>
<dbReference type="Proteomes" id="UP000261540">
    <property type="component" value="Unplaced"/>
</dbReference>
<dbReference type="GO" id="GO:0030154">
    <property type="term" value="P:cell differentiation"/>
    <property type="evidence" value="ECO:0007669"/>
    <property type="project" value="TreeGrafter"/>
</dbReference>
<feature type="compositionally biased region" description="Basic and acidic residues" evidence="1">
    <location>
        <begin position="158"/>
        <end position="167"/>
    </location>
</feature>
<evidence type="ECO:0000256" key="1">
    <source>
        <dbReference type="SAM" id="MobiDB-lite"/>
    </source>
</evidence>
<feature type="compositionally biased region" description="Basic and acidic residues" evidence="1">
    <location>
        <begin position="1406"/>
        <end position="1418"/>
    </location>
</feature>
<feature type="compositionally biased region" description="Polar residues" evidence="1">
    <location>
        <begin position="1381"/>
        <end position="1395"/>
    </location>
</feature>